<evidence type="ECO:0000313" key="4">
    <source>
        <dbReference type="Proteomes" id="UP000006727"/>
    </source>
</evidence>
<dbReference type="OrthoDB" id="2018364at2759"/>
<gene>
    <name evidence="3" type="primary">LOC112278726</name>
    <name evidence="2" type="ORF">PHYPA_001996</name>
</gene>
<dbReference type="InterPro" id="IPR037477">
    <property type="entry name" value="SCO2"/>
</dbReference>
<reference evidence="2 4" key="2">
    <citation type="journal article" date="2018" name="Plant J.">
        <title>The Physcomitrella patens chromosome-scale assembly reveals moss genome structure and evolution.</title>
        <authorList>
            <person name="Lang D."/>
            <person name="Ullrich K.K."/>
            <person name="Murat F."/>
            <person name="Fuchs J."/>
            <person name="Jenkins J."/>
            <person name="Haas F.B."/>
            <person name="Piednoel M."/>
            <person name="Gundlach H."/>
            <person name="Van Bel M."/>
            <person name="Meyberg R."/>
            <person name="Vives C."/>
            <person name="Morata J."/>
            <person name="Symeonidi A."/>
            <person name="Hiss M."/>
            <person name="Muchero W."/>
            <person name="Kamisugi Y."/>
            <person name="Saleh O."/>
            <person name="Blanc G."/>
            <person name="Decker E.L."/>
            <person name="van Gessel N."/>
            <person name="Grimwood J."/>
            <person name="Hayes R.D."/>
            <person name="Graham S.W."/>
            <person name="Gunter L.E."/>
            <person name="McDaniel S.F."/>
            <person name="Hoernstein S.N.W."/>
            <person name="Larsson A."/>
            <person name="Li F.W."/>
            <person name="Perroud P.F."/>
            <person name="Phillips J."/>
            <person name="Ranjan P."/>
            <person name="Rokshar D.S."/>
            <person name="Rothfels C.J."/>
            <person name="Schneider L."/>
            <person name="Shu S."/>
            <person name="Stevenson D.W."/>
            <person name="Thummler F."/>
            <person name="Tillich M."/>
            <person name="Villarreal Aguilar J.C."/>
            <person name="Widiez T."/>
            <person name="Wong G.K."/>
            <person name="Wymore A."/>
            <person name="Zhang Y."/>
            <person name="Zimmer A.D."/>
            <person name="Quatrano R.S."/>
            <person name="Mayer K.F.X."/>
            <person name="Goodstein D."/>
            <person name="Casacuberta J.M."/>
            <person name="Vandepoele K."/>
            <person name="Reski R."/>
            <person name="Cuming A.C."/>
            <person name="Tuskan G.A."/>
            <person name="Maumus F."/>
            <person name="Salse J."/>
            <person name="Schmutz J."/>
            <person name="Rensing S.A."/>
        </authorList>
    </citation>
    <scope>NUCLEOTIDE SEQUENCE [LARGE SCALE GENOMIC DNA]</scope>
    <source>
        <strain evidence="3 4">cv. Gransden 2004</strain>
    </source>
</reference>
<feature type="compositionally biased region" description="Low complexity" evidence="1">
    <location>
        <begin position="99"/>
        <end position="109"/>
    </location>
</feature>
<evidence type="ECO:0000256" key="1">
    <source>
        <dbReference type="SAM" id="MobiDB-lite"/>
    </source>
</evidence>
<dbReference type="Proteomes" id="UP000006727">
    <property type="component" value="Chromosome 2"/>
</dbReference>
<dbReference type="RefSeq" id="XP_024368163.1">
    <property type="nucleotide sequence ID" value="XM_024512395.2"/>
</dbReference>
<dbReference type="PaxDb" id="3218-PP1S226_35V6.1"/>
<proteinExistence type="predicted"/>
<feature type="region of interest" description="Disordered" evidence="1">
    <location>
        <begin position="74"/>
        <end position="109"/>
    </location>
</feature>
<dbReference type="STRING" id="3218.A0A2K1KZI3"/>
<reference evidence="3" key="3">
    <citation type="submission" date="2020-12" db="UniProtKB">
        <authorList>
            <consortium name="EnsemblPlants"/>
        </authorList>
    </citation>
    <scope>IDENTIFICATION</scope>
</reference>
<dbReference type="EMBL" id="ABEU02000002">
    <property type="protein sequence ID" value="PNR59205.1"/>
    <property type="molecule type" value="Genomic_DNA"/>
</dbReference>
<reference evidence="2 4" key="1">
    <citation type="journal article" date="2008" name="Science">
        <title>The Physcomitrella genome reveals evolutionary insights into the conquest of land by plants.</title>
        <authorList>
            <person name="Rensing S."/>
            <person name="Lang D."/>
            <person name="Zimmer A."/>
            <person name="Terry A."/>
            <person name="Salamov A."/>
            <person name="Shapiro H."/>
            <person name="Nishiyama T."/>
            <person name="Perroud P.-F."/>
            <person name="Lindquist E."/>
            <person name="Kamisugi Y."/>
            <person name="Tanahashi T."/>
            <person name="Sakakibara K."/>
            <person name="Fujita T."/>
            <person name="Oishi K."/>
            <person name="Shin-I T."/>
            <person name="Kuroki Y."/>
            <person name="Toyoda A."/>
            <person name="Suzuki Y."/>
            <person name="Hashimoto A."/>
            <person name="Yamaguchi K."/>
            <person name="Sugano A."/>
            <person name="Kohara Y."/>
            <person name="Fujiyama A."/>
            <person name="Anterola A."/>
            <person name="Aoki S."/>
            <person name="Ashton N."/>
            <person name="Barbazuk W.B."/>
            <person name="Barker E."/>
            <person name="Bennetzen J."/>
            <person name="Bezanilla M."/>
            <person name="Blankenship R."/>
            <person name="Cho S.H."/>
            <person name="Dutcher S."/>
            <person name="Estelle M."/>
            <person name="Fawcett J.A."/>
            <person name="Gundlach H."/>
            <person name="Hanada K."/>
            <person name="Heyl A."/>
            <person name="Hicks K.A."/>
            <person name="Hugh J."/>
            <person name="Lohr M."/>
            <person name="Mayer K."/>
            <person name="Melkozernov A."/>
            <person name="Murata T."/>
            <person name="Nelson D."/>
            <person name="Pils B."/>
            <person name="Prigge M."/>
            <person name="Reiss B."/>
            <person name="Renner T."/>
            <person name="Rombauts S."/>
            <person name="Rushton P."/>
            <person name="Sanderfoot A."/>
            <person name="Schween G."/>
            <person name="Shiu S.-H."/>
            <person name="Stueber K."/>
            <person name="Theodoulou F.L."/>
            <person name="Tu H."/>
            <person name="Van de Peer Y."/>
            <person name="Verrier P.J."/>
            <person name="Waters E."/>
            <person name="Wood A."/>
            <person name="Yang L."/>
            <person name="Cove D."/>
            <person name="Cuming A."/>
            <person name="Hasebe M."/>
            <person name="Lucas S."/>
            <person name="Mishler D.B."/>
            <person name="Reski R."/>
            <person name="Grigoriev I."/>
            <person name="Quatrano R.S."/>
            <person name="Boore J.L."/>
        </authorList>
    </citation>
    <scope>NUCLEOTIDE SEQUENCE [LARGE SCALE GENOMIC DNA]</scope>
    <source>
        <strain evidence="3 4">cv. Gransden 2004</strain>
    </source>
</reference>
<dbReference type="AlphaFoldDB" id="A0A2K1KZI3"/>
<organism evidence="2">
    <name type="scientific">Physcomitrium patens</name>
    <name type="common">Spreading-leaved earth moss</name>
    <name type="synonym">Physcomitrella patens</name>
    <dbReference type="NCBI Taxonomy" id="3218"/>
    <lineage>
        <taxon>Eukaryota</taxon>
        <taxon>Viridiplantae</taxon>
        <taxon>Streptophyta</taxon>
        <taxon>Embryophyta</taxon>
        <taxon>Bryophyta</taxon>
        <taxon>Bryophytina</taxon>
        <taxon>Bryopsida</taxon>
        <taxon>Funariidae</taxon>
        <taxon>Funariales</taxon>
        <taxon>Funariaceae</taxon>
        <taxon>Physcomitrium</taxon>
    </lineage>
</organism>
<dbReference type="GeneID" id="112278726"/>
<keyword evidence="4" id="KW-1185">Reference proteome</keyword>
<accession>A0A2K1KZI3</accession>
<name>A0A2K1KZI3_PHYPA</name>
<dbReference type="PANTHER" id="PTHR36035">
    <property type="entry name" value="PROTEIN DISULFIDE-ISOMERASE SCO2"/>
    <property type="match status" value="1"/>
</dbReference>
<feature type="compositionally biased region" description="Basic and acidic residues" evidence="1">
    <location>
        <begin position="80"/>
        <end position="98"/>
    </location>
</feature>
<dbReference type="EnsemblPlants" id="Pp3c2_400V3.1">
    <property type="protein sequence ID" value="Pp3c2_400V3.1"/>
    <property type="gene ID" value="Pp3c2_400"/>
</dbReference>
<dbReference type="PANTHER" id="PTHR36035:SF1">
    <property type="entry name" value="PROTEIN DISULFIDE-ISOMERASE SCO2"/>
    <property type="match status" value="1"/>
</dbReference>
<evidence type="ECO:0000313" key="3">
    <source>
        <dbReference type="EnsemblPlants" id="Pp3c2_400V3.1"/>
    </source>
</evidence>
<dbReference type="Gramene" id="Pp3c2_400V3.1">
    <property type="protein sequence ID" value="Pp3c2_400V3.1"/>
    <property type="gene ID" value="Pp3c2_400"/>
</dbReference>
<protein>
    <submittedName>
        <fullName evidence="2 3">Uncharacterized protein</fullName>
    </submittedName>
</protein>
<sequence>MYGVASNHHVLGTRQALPLGRTGTPLYERVTSQLARGRGTKQTRTHRLIAALSPAFPNQPDLSAFQWPSTSALRVGSQGEPERQVKAGAKEKWPKHNESALSSDSPLSLPLAYPGTEPATQKERDAMVNCNPEVQDCKNPVYQWTAKCSRCQGTGEVSFYRKRGKEVISKCIACLGIGYVEKITLRADKVDESDLSK</sequence>
<evidence type="ECO:0000313" key="2">
    <source>
        <dbReference type="EMBL" id="PNR59205.1"/>
    </source>
</evidence>